<dbReference type="PANTHER" id="PTHR34192">
    <property type="entry name" value="PLASTOCYANIN MAJOR ISOFORM, CHLOROPLASTIC-RELATED"/>
    <property type="match status" value="1"/>
</dbReference>
<evidence type="ECO:0000256" key="1">
    <source>
        <dbReference type="ARBA" id="ARBA00004622"/>
    </source>
</evidence>
<feature type="binding site" evidence="9">
    <location>
        <position position="160"/>
    </location>
    <ligand>
        <name>Cu cation</name>
        <dbReference type="ChEBI" id="CHEBI:23378"/>
    </ligand>
</feature>
<dbReference type="SUPFAM" id="SSF49503">
    <property type="entry name" value="Cupredoxins"/>
    <property type="match status" value="1"/>
</dbReference>
<evidence type="ECO:0000256" key="7">
    <source>
        <dbReference type="ARBA" id="ARBA00023078"/>
    </source>
</evidence>
<comment type="subcellular location">
    <subcellularLocation>
        <location evidence="1 10">Plastid</location>
        <location evidence="1 10">Chloroplast thylakoid membrane</location>
        <topology evidence="1 10">Peripheral membrane protein</topology>
        <orientation evidence="1 10">Lumenal side</orientation>
    </subcellularLocation>
</comment>
<keyword evidence="4 9" id="KW-0479">Metal-binding</keyword>
<feature type="binding site" evidence="9">
    <location>
        <position position="165"/>
    </location>
    <ligand>
        <name>Cu cation</name>
        <dbReference type="ChEBI" id="CHEBI:23378"/>
    </ligand>
</feature>
<keyword evidence="3 10" id="KW-0813">Transport</keyword>
<feature type="domain" description="Blue (type 1) copper" evidence="11">
    <location>
        <begin position="75"/>
        <end position="172"/>
    </location>
</feature>
<evidence type="ECO:0000256" key="10">
    <source>
        <dbReference type="RuleBase" id="RU363020"/>
    </source>
</evidence>
<accession>A0A0K9Q4X4</accession>
<organism evidence="12 13">
    <name type="scientific">Zostera marina</name>
    <name type="common">Eelgrass</name>
    <dbReference type="NCBI Taxonomy" id="29655"/>
    <lineage>
        <taxon>Eukaryota</taxon>
        <taxon>Viridiplantae</taxon>
        <taxon>Streptophyta</taxon>
        <taxon>Embryophyta</taxon>
        <taxon>Tracheophyta</taxon>
        <taxon>Spermatophyta</taxon>
        <taxon>Magnoliopsida</taxon>
        <taxon>Liliopsida</taxon>
        <taxon>Zosteraceae</taxon>
        <taxon>Zostera</taxon>
    </lineage>
</organism>
<sequence length="172" mass="17653">MASLSTASVTIPKLSGLKAPVHALRNLVSIPNNPKVAKTRSAVSVKASLKDVGAAVVATAATVMFASTAMAADVEVLLGSNDGDLAFVPSMVKINAGDKLVFKNNTGFPHNVVFDEDEVPSGVNAGSLSMDENDLLNAPGETYSVVLKAPGQYSLYCAPHQGAGMVGKIVVN</sequence>
<evidence type="ECO:0000313" key="12">
    <source>
        <dbReference type="EMBL" id="KMZ76328.1"/>
    </source>
</evidence>
<dbReference type="InterPro" id="IPR008972">
    <property type="entry name" value="Cupredoxin"/>
</dbReference>
<evidence type="ECO:0000256" key="2">
    <source>
        <dbReference type="ARBA" id="ARBA00005338"/>
    </source>
</evidence>
<dbReference type="PRINTS" id="PR00157">
    <property type="entry name" value="PLASTOCYANIN"/>
</dbReference>
<keyword evidence="7 10" id="KW-0793">Thylakoid</keyword>
<name>A0A0K9Q4X4_ZOSMR</name>
<evidence type="ECO:0000256" key="4">
    <source>
        <dbReference type="ARBA" id="ARBA00022723"/>
    </source>
</evidence>
<comment type="similarity">
    <text evidence="2 10">Belongs to the plastocyanin family.</text>
</comment>
<dbReference type="EMBL" id="LFYR01000047">
    <property type="protein sequence ID" value="KMZ76328.1"/>
    <property type="molecule type" value="Genomic_DNA"/>
</dbReference>
<keyword evidence="13" id="KW-1185">Reference proteome</keyword>
<dbReference type="InterPro" id="IPR002387">
    <property type="entry name" value="Plastocyanin"/>
</dbReference>
<dbReference type="STRING" id="29655.A0A0K9Q4X4"/>
<comment type="cofactor">
    <cofactor evidence="9">
        <name>Cu(2+)</name>
        <dbReference type="ChEBI" id="CHEBI:29036"/>
    </cofactor>
    <text evidence="9">The crystal structure with reduced Cu(1+) has also been determined.</text>
</comment>
<evidence type="ECO:0000256" key="5">
    <source>
        <dbReference type="ARBA" id="ARBA00022982"/>
    </source>
</evidence>
<dbReference type="OMA" id="MMASNAN"/>
<dbReference type="AlphaFoldDB" id="A0A0K9Q4X4"/>
<protein>
    <recommendedName>
        <fullName evidence="10">Plastocyanin</fullName>
    </recommendedName>
</protein>
<reference evidence="13" key="1">
    <citation type="journal article" date="2016" name="Nature">
        <title>The genome of the seagrass Zostera marina reveals angiosperm adaptation to the sea.</title>
        <authorList>
            <person name="Olsen J.L."/>
            <person name="Rouze P."/>
            <person name="Verhelst B."/>
            <person name="Lin Y.-C."/>
            <person name="Bayer T."/>
            <person name="Collen J."/>
            <person name="Dattolo E."/>
            <person name="De Paoli E."/>
            <person name="Dittami S."/>
            <person name="Maumus F."/>
            <person name="Michel G."/>
            <person name="Kersting A."/>
            <person name="Lauritano C."/>
            <person name="Lohaus R."/>
            <person name="Toepel M."/>
            <person name="Tonon T."/>
            <person name="Vanneste K."/>
            <person name="Amirebrahimi M."/>
            <person name="Brakel J."/>
            <person name="Bostroem C."/>
            <person name="Chovatia M."/>
            <person name="Grimwood J."/>
            <person name="Jenkins J.W."/>
            <person name="Jueterbock A."/>
            <person name="Mraz A."/>
            <person name="Stam W.T."/>
            <person name="Tice H."/>
            <person name="Bornberg-Bauer E."/>
            <person name="Green P.J."/>
            <person name="Pearson G.A."/>
            <person name="Procaccini G."/>
            <person name="Duarte C.M."/>
            <person name="Schmutz J."/>
            <person name="Reusch T.B.H."/>
            <person name="Van de Peer Y."/>
        </authorList>
    </citation>
    <scope>NUCLEOTIDE SEQUENCE [LARGE SCALE GENOMIC DNA]</scope>
    <source>
        <strain evidence="13">cv. Finnish</strain>
    </source>
</reference>
<dbReference type="Pfam" id="PF00127">
    <property type="entry name" value="Copper-bind"/>
    <property type="match status" value="1"/>
</dbReference>
<dbReference type="PANTHER" id="PTHR34192:SF10">
    <property type="entry name" value="PLASTOCYANIN MAJOR ISOFORM, CHLOROPLASTIC-RELATED"/>
    <property type="match status" value="1"/>
</dbReference>
<comment type="function">
    <text evidence="10">Participates in electron transfer between P700 and the cytochrome b6-f complex in photosystem I.</text>
</comment>
<evidence type="ECO:0000256" key="3">
    <source>
        <dbReference type="ARBA" id="ARBA00022448"/>
    </source>
</evidence>
<keyword evidence="8 10" id="KW-0472">Membrane</keyword>
<dbReference type="GO" id="GO:0009535">
    <property type="term" value="C:chloroplast thylakoid membrane"/>
    <property type="evidence" value="ECO:0007669"/>
    <property type="project" value="UniProtKB-SubCell"/>
</dbReference>
<dbReference type="InterPro" id="IPR001235">
    <property type="entry name" value="Copper_blue_Plastocyanin"/>
</dbReference>
<dbReference type="InterPro" id="IPR000923">
    <property type="entry name" value="BlueCu_1"/>
</dbReference>
<proteinExistence type="inferred from homology"/>
<dbReference type="GO" id="GO:0009055">
    <property type="term" value="F:electron transfer activity"/>
    <property type="evidence" value="ECO:0007669"/>
    <property type="project" value="UniProtKB-UniRule"/>
</dbReference>
<evidence type="ECO:0000256" key="8">
    <source>
        <dbReference type="ARBA" id="ARBA00023136"/>
    </source>
</evidence>
<evidence type="ECO:0000256" key="9">
    <source>
        <dbReference type="PIRSR" id="PIRSR602387-1"/>
    </source>
</evidence>
<dbReference type="OrthoDB" id="197281at2759"/>
<evidence type="ECO:0000256" key="6">
    <source>
        <dbReference type="ARBA" id="ARBA00023008"/>
    </source>
</evidence>
<evidence type="ECO:0000259" key="11">
    <source>
        <dbReference type="Pfam" id="PF00127"/>
    </source>
</evidence>
<dbReference type="CDD" id="cd04219">
    <property type="entry name" value="Plastocyanin"/>
    <property type="match status" value="1"/>
</dbReference>
<feature type="binding site" evidence="9">
    <location>
        <position position="157"/>
    </location>
    <ligand>
        <name>Cu cation</name>
        <dbReference type="ChEBI" id="CHEBI:23378"/>
    </ligand>
</feature>
<keyword evidence="5 10" id="KW-0249">Electron transport</keyword>
<evidence type="ECO:0000313" key="13">
    <source>
        <dbReference type="Proteomes" id="UP000036987"/>
    </source>
</evidence>
<dbReference type="GO" id="GO:0005507">
    <property type="term" value="F:copper ion binding"/>
    <property type="evidence" value="ECO:0007669"/>
    <property type="project" value="UniProtKB-UniRule"/>
</dbReference>
<dbReference type="Proteomes" id="UP000036987">
    <property type="component" value="Unassembled WGS sequence"/>
</dbReference>
<feature type="binding site" evidence="9">
    <location>
        <position position="110"/>
    </location>
    <ligand>
        <name>Cu cation</name>
        <dbReference type="ChEBI" id="CHEBI:23378"/>
    </ligand>
</feature>
<dbReference type="NCBIfam" id="TIGR02656">
    <property type="entry name" value="cyanin_plasto"/>
    <property type="match status" value="1"/>
</dbReference>
<comment type="caution">
    <text evidence="12">The sequence shown here is derived from an EMBL/GenBank/DDBJ whole genome shotgun (WGS) entry which is preliminary data.</text>
</comment>
<gene>
    <name evidence="12" type="ORF">ZOSMA_103G00340</name>
</gene>
<dbReference type="Gene3D" id="2.60.40.420">
    <property type="entry name" value="Cupredoxins - blue copper proteins"/>
    <property type="match status" value="1"/>
</dbReference>
<keyword evidence="6 9" id="KW-0186">Copper</keyword>
<dbReference type="PRINTS" id="PR00156">
    <property type="entry name" value="COPPERBLUE"/>
</dbReference>